<keyword evidence="3" id="KW-1185">Reference proteome</keyword>
<dbReference type="AlphaFoldDB" id="A0A8E2I8D8"/>
<evidence type="ECO:0000313" key="3">
    <source>
        <dbReference type="Proteomes" id="UP000189761"/>
    </source>
</evidence>
<gene>
    <name evidence="2" type="ORF">BWZ43_13055</name>
</gene>
<reference evidence="2 3" key="1">
    <citation type="submission" date="2017-01" db="EMBL/GenBank/DDBJ databases">
        <title>Draft genome sequence of Bacillus oleronius.</title>
        <authorList>
            <person name="Allam M."/>
        </authorList>
    </citation>
    <scope>NUCLEOTIDE SEQUENCE [LARGE SCALE GENOMIC DNA]</scope>
    <source>
        <strain evidence="2 3">DSM 9356</strain>
    </source>
</reference>
<dbReference type="Proteomes" id="UP000189761">
    <property type="component" value="Unassembled WGS sequence"/>
</dbReference>
<keyword evidence="1" id="KW-0812">Transmembrane</keyword>
<organism evidence="2 3">
    <name type="scientific">Heyndrickxia oleronia</name>
    <dbReference type="NCBI Taxonomy" id="38875"/>
    <lineage>
        <taxon>Bacteria</taxon>
        <taxon>Bacillati</taxon>
        <taxon>Bacillota</taxon>
        <taxon>Bacilli</taxon>
        <taxon>Bacillales</taxon>
        <taxon>Bacillaceae</taxon>
        <taxon>Heyndrickxia</taxon>
    </lineage>
</organism>
<comment type="caution">
    <text evidence="2">The sequence shown here is derived from an EMBL/GenBank/DDBJ whole genome shotgun (WGS) entry which is preliminary data.</text>
</comment>
<keyword evidence="1" id="KW-0472">Membrane</keyword>
<feature type="transmembrane region" description="Helical" evidence="1">
    <location>
        <begin position="20"/>
        <end position="38"/>
    </location>
</feature>
<evidence type="ECO:0000256" key="1">
    <source>
        <dbReference type="SAM" id="Phobius"/>
    </source>
</evidence>
<keyword evidence="1" id="KW-1133">Transmembrane helix</keyword>
<proteinExistence type="predicted"/>
<sequence>MYVLHSKWNLTLGMQTSYHPLFYFGCFCVVGCFVKAHLPAFTKAVLIEFATLFLVSVSSL</sequence>
<accession>A0A8E2I8D8</accession>
<evidence type="ECO:0000313" key="2">
    <source>
        <dbReference type="EMBL" id="OOP67923.1"/>
    </source>
</evidence>
<name>A0A8E2I8D8_9BACI</name>
<protein>
    <submittedName>
        <fullName evidence="2">Uncharacterized protein</fullName>
    </submittedName>
</protein>
<dbReference type="EMBL" id="MTLA01000145">
    <property type="protein sequence ID" value="OOP67923.1"/>
    <property type="molecule type" value="Genomic_DNA"/>
</dbReference>